<dbReference type="VEuPathDB" id="FungiDB:I7I52_08178"/>
<dbReference type="EMBL" id="JAEVHI010000005">
    <property type="protein sequence ID" value="KAG5290991.1"/>
    <property type="molecule type" value="Genomic_DNA"/>
</dbReference>
<proteinExistence type="predicted"/>
<name>A0A8H7YGU0_AJECA</name>
<dbReference type="Proteomes" id="UP000670092">
    <property type="component" value="Unassembled WGS sequence"/>
</dbReference>
<sequence length="27" mass="3105">MTTAWLAISLNTVKRLTIEPIFPYPLD</sequence>
<evidence type="ECO:0000313" key="1">
    <source>
        <dbReference type="EMBL" id="KAG5290991.1"/>
    </source>
</evidence>
<dbReference type="AlphaFoldDB" id="A0A8H7YGU0"/>
<organism evidence="1 2">
    <name type="scientific">Ajellomyces capsulatus</name>
    <name type="common">Darling's disease fungus</name>
    <name type="synonym">Histoplasma capsulatum</name>
    <dbReference type="NCBI Taxonomy" id="5037"/>
    <lineage>
        <taxon>Eukaryota</taxon>
        <taxon>Fungi</taxon>
        <taxon>Dikarya</taxon>
        <taxon>Ascomycota</taxon>
        <taxon>Pezizomycotina</taxon>
        <taxon>Eurotiomycetes</taxon>
        <taxon>Eurotiomycetidae</taxon>
        <taxon>Onygenales</taxon>
        <taxon>Ajellomycetaceae</taxon>
        <taxon>Histoplasma</taxon>
    </lineage>
</organism>
<comment type="caution">
    <text evidence="1">The sequence shown here is derived from an EMBL/GenBank/DDBJ whole genome shotgun (WGS) entry which is preliminary data.</text>
</comment>
<gene>
    <name evidence="1" type="ORF">I7I52_08178</name>
</gene>
<evidence type="ECO:0000313" key="2">
    <source>
        <dbReference type="Proteomes" id="UP000670092"/>
    </source>
</evidence>
<accession>A0A8H7YGU0</accession>
<protein>
    <submittedName>
        <fullName evidence="1">Uncharacterized protein</fullName>
    </submittedName>
</protein>
<reference evidence="1 2" key="1">
    <citation type="submission" date="2021-01" db="EMBL/GenBank/DDBJ databases">
        <title>Chromosome-level genome assembly of a human fungal pathogen reveals clustering of transcriptionally co-regulated genes.</title>
        <authorList>
            <person name="Voorhies M."/>
            <person name="Cohen S."/>
            <person name="Shea T.P."/>
            <person name="Petrus S."/>
            <person name="Munoz J.F."/>
            <person name="Poplawski S."/>
            <person name="Goldman W.E."/>
            <person name="Michael T."/>
            <person name="Cuomo C.A."/>
            <person name="Sil A."/>
            <person name="Beyhan S."/>
        </authorList>
    </citation>
    <scope>NUCLEOTIDE SEQUENCE [LARGE SCALE GENOMIC DNA]</scope>
    <source>
        <strain evidence="1 2">G184AR</strain>
    </source>
</reference>